<evidence type="ECO:0000313" key="4">
    <source>
        <dbReference type="EMBL" id="MBO8473948.1"/>
    </source>
</evidence>
<dbReference type="Gene3D" id="1.10.10.10">
    <property type="entry name" value="Winged helix-like DNA-binding domain superfamily/Winged helix DNA-binding domain"/>
    <property type="match status" value="1"/>
</dbReference>
<feature type="chain" id="PRO_5039020714" description="Transmembrane protein" evidence="3">
    <location>
        <begin position="28"/>
        <end position="880"/>
    </location>
</feature>
<gene>
    <name evidence="4" type="ORF">IAB91_01480</name>
</gene>
<keyword evidence="3" id="KW-0732">Signal</keyword>
<dbReference type="GO" id="GO:0006355">
    <property type="term" value="P:regulation of DNA-templated transcription"/>
    <property type="evidence" value="ECO:0007669"/>
    <property type="project" value="TreeGrafter"/>
</dbReference>
<keyword evidence="2" id="KW-0472">Membrane</keyword>
<name>A0A9D9IJN4_9BACT</name>
<dbReference type="Gene3D" id="2.120.10.80">
    <property type="entry name" value="Kelch-type beta propeller"/>
    <property type="match status" value="1"/>
</dbReference>
<comment type="caution">
    <text evidence="4">The sequence shown here is derived from an EMBL/GenBank/DDBJ whole genome shotgun (WGS) entry which is preliminary data.</text>
</comment>
<dbReference type="AlphaFoldDB" id="A0A9D9IJN4"/>
<feature type="region of interest" description="Disordered" evidence="1">
    <location>
        <begin position="571"/>
        <end position="642"/>
    </location>
</feature>
<dbReference type="SUPFAM" id="SSF50965">
    <property type="entry name" value="Galactose oxidase, central domain"/>
    <property type="match status" value="1"/>
</dbReference>
<evidence type="ECO:0000313" key="5">
    <source>
        <dbReference type="Proteomes" id="UP000823757"/>
    </source>
</evidence>
<evidence type="ECO:0000256" key="2">
    <source>
        <dbReference type="SAM" id="Phobius"/>
    </source>
</evidence>
<dbReference type="EMBL" id="JADIMD010000021">
    <property type="protein sequence ID" value="MBO8473948.1"/>
    <property type="molecule type" value="Genomic_DNA"/>
</dbReference>
<accession>A0A9D9IJN4</accession>
<dbReference type="InterPro" id="IPR036388">
    <property type="entry name" value="WH-like_DNA-bd_sf"/>
</dbReference>
<dbReference type="InterPro" id="IPR051677">
    <property type="entry name" value="AfsR-DnrI-RedD_regulator"/>
</dbReference>
<evidence type="ECO:0000256" key="1">
    <source>
        <dbReference type="SAM" id="MobiDB-lite"/>
    </source>
</evidence>
<dbReference type="InterPro" id="IPR015915">
    <property type="entry name" value="Kelch-typ_b-propeller"/>
</dbReference>
<reference evidence="4" key="1">
    <citation type="submission" date="2020-10" db="EMBL/GenBank/DDBJ databases">
        <authorList>
            <person name="Gilroy R."/>
        </authorList>
    </citation>
    <scope>NUCLEOTIDE SEQUENCE</scope>
    <source>
        <strain evidence="4">B1-13419</strain>
    </source>
</reference>
<dbReference type="PANTHER" id="PTHR35807">
    <property type="entry name" value="TRANSCRIPTIONAL REGULATOR REDD-RELATED"/>
    <property type="match status" value="1"/>
</dbReference>
<feature type="compositionally biased region" description="Basic and acidic residues" evidence="1">
    <location>
        <begin position="614"/>
        <end position="642"/>
    </location>
</feature>
<protein>
    <recommendedName>
        <fullName evidence="6">Transmembrane protein</fullName>
    </recommendedName>
</protein>
<dbReference type="PANTHER" id="PTHR35807:SF1">
    <property type="entry name" value="TRANSCRIPTIONAL REGULATOR REDD"/>
    <property type="match status" value="1"/>
</dbReference>
<evidence type="ECO:0008006" key="6">
    <source>
        <dbReference type="Google" id="ProtNLM"/>
    </source>
</evidence>
<keyword evidence="2" id="KW-1133">Transmembrane helix</keyword>
<dbReference type="GO" id="GO:0003677">
    <property type="term" value="F:DNA binding"/>
    <property type="evidence" value="ECO:0007669"/>
    <property type="project" value="TreeGrafter"/>
</dbReference>
<dbReference type="InterPro" id="IPR011043">
    <property type="entry name" value="Gal_Oxase/kelch_b-propeller"/>
</dbReference>
<feature type="transmembrane region" description="Helical" evidence="2">
    <location>
        <begin position="544"/>
        <end position="562"/>
    </location>
</feature>
<reference evidence="4" key="2">
    <citation type="journal article" date="2021" name="PeerJ">
        <title>Extensive microbial diversity within the chicken gut microbiome revealed by metagenomics and culture.</title>
        <authorList>
            <person name="Gilroy R."/>
            <person name="Ravi A."/>
            <person name="Getino M."/>
            <person name="Pursley I."/>
            <person name="Horton D.L."/>
            <person name="Alikhan N.F."/>
            <person name="Baker D."/>
            <person name="Gharbi K."/>
            <person name="Hall N."/>
            <person name="Watson M."/>
            <person name="Adriaenssens E.M."/>
            <person name="Foster-Nyarko E."/>
            <person name="Jarju S."/>
            <person name="Secka A."/>
            <person name="Antonio M."/>
            <person name="Oren A."/>
            <person name="Chaudhuri R.R."/>
            <person name="La Ragione R."/>
            <person name="Hildebrand F."/>
            <person name="Pallen M.J."/>
        </authorList>
    </citation>
    <scope>NUCLEOTIDE SEQUENCE</scope>
    <source>
        <strain evidence="4">B1-13419</strain>
    </source>
</reference>
<evidence type="ECO:0000256" key="3">
    <source>
        <dbReference type="SAM" id="SignalP"/>
    </source>
</evidence>
<proteinExistence type="predicted"/>
<sequence length="880" mass="97344">MVNFLRSILTVLSLLPAVLTSAAGADAGILFRSYDVPAEHRTSMVLTGTNGNALTFKDSLSFSFSLKTDPDKGKFGYVFRLAVDEMLSVDFLLSPEDGKPVYCITADHQNIVAVDGLVENVEEWNDIYVDLVEKGDTLVLSLNDSPVVSLYTQRKRHKARLFFGKVDEPGLVTTDVAPMSVADLRISCDGGRKRAAWMLSGSEDLTSGHGIEINVRDPVFISGLGDRWTKIWSAELPSTSYICISRDTSEFYIISSDRIIRYDIAGDKEEVWPYSTDIDLGKVTGEFMCLPDGTLCYADMETGKMIRYDKTSGDWTDSNVKDHVSVHLHHNVVYLDSTCVQMFGYGQHRYSSEIFVWAQTRSHGDAPYILEGPLYIDGLAPRYLAGAASLDGKIYVLGGKGNVSGQQELGTQFYDTFSEIDPSDGTFQDLWHNPLLKSMVPAKDIVFTDGGNFFLALLYNPEANESSLQLTRFSTADGKSEALLQPLPYRFTDIYSDVRLCYNKERDVYLAILCYRSDSGQDKAEVYILGNPVTSAAGGRISNIALPLIILAVLSMTGYWILRREKRRSANKEAYPEGKGYPEAQASQEGLEAGQEGGTALAEPSPGPGMDTVSEPRKDNAQAESLEKDYSRSPVDREDRGREPGIHLLGGFHVFDTAGNEITPSFSPILIQLLSILVLYTAEKGGVSNAALKELLWPDKSDDRFNNNKGVNITKLRKLLASVGNIQIVTEGGLWMVRDESGLCDYMIAREMLHRRSALDIITAAMYGPLLPEYHFEWLDSFKSEYADLVLSRLADISRQADMVANDPIALERTVQIADARLKFDSLDEEAVRMKCHALISMGKAGTANAVFGHFSEEYAAVMGEPFGLNFSDFLKNKSH</sequence>
<keyword evidence="2" id="KW-0812">Transmembrane</keyword>
<organism evidence="4 5">
    <name type="scientific">Candidatus Cryptobacteroides faecigallinarum</name>
    <dbReference type="NCBI Taxonomy" id="2840763"/>
    <lineage>
        <taxon>Bacteria</taxon>
        <taxon>Pseudomonadati</taxon>
        <taxon>Bacteroidota</taxon>
        <taxon>Bacteroidia</taxon>
        <taxon>Bacteroidales</taxon>
        <taxon>Candidatus Cryptobacteroides</taxon>
    </lineage>
</organism>
<feature type="signal peptide" evidence="3">
    <location>
        <begin position="1"/>
        <end position="27"/>
    </location>
</feature>
<dbReference type="Proteomes" id="UP000823757">
    <property type="component" value="Unassembled WGS sequence"/>
</dbReference>